<dbReference type="CDD" id="cd00054">
    <property type="entry name" value="EGF_CA"/>
    <property type="match status" value="1"/>
</dbReference>
<dbReference type="OrthoDB" id="19903at2759"/>
<dbReference type="EnsemblMetazoa" id="XM_014398286.1">
    <property type="protein sequence ID" value="XP_014253772.1"/>
    <property type="gene ID" value="LOC106669040"/>
</dbReference>
<proteinExistence type="inferred from homology"/>
<evidence type="ECO:0000313" key="8">
    <source>
        <dbReference type="Proteomes" id="UP000494040"/>
    </source>
</evidence>
<keyword evidence="8" id="KW-1185">Reference proteome</keyword>
<evidence type="ECO:0000313" key="7">
    <source>
        <dbReference type="EnsemblMetazoa" id="XP_014253772.1"/>
    </source>
</evidence>
<keyword evidence="2" id="KW-0245">EGF-like domain</keyword>
<dbReference type="InterPro" id="IPR018097">
    <property type="entry name" value="EGF_Ca-bd_CS"/>
</dbReference>
<dbReference type="InterPro" id="IPR002049">
    <property type="entry name" value="LE_dom"/>
</dbReference>
<dbReference type="OMA" id="HCRANQY"/>
<name>A0A8I6S5N2_CIMLE</name>
<dbReference type="InterPro" id="IPR009030">
    <property type="entry name" value="Growth_fac_rcpt_cys_sf"/>
</dbReference>
<dbReference type="InterPro" id="IPR006212">
    <property type="entry name" value="Furin_repeat"/>
</dbReference>
<dbReference type="PROSITE" id="PS01248">
    <property type="entry name" value="EGF_LAM_1"/>
    <property type="match status" value="1"/>
</dbReference>
<dbReference type="SUPFAM" id="SSF57184">
    <property type="entry name" value="Growth factor receptor domain"/>
    <property type="match status" value="1"/>
</dbReference>
<comment type="similarity">
    <text evidence="1">Belongs to the CRELD family.</text>
</comment>
<reference evidence="7" key="1">
    <citation type="submission" date="2022-01" db="UniProtKB">
        <authorList>
            <consortium name="EnsemblMetazoa"/>
        </authorList>
    </citation>
    <scope>IDENTIFICATION</scope>
</reference>
<dbReference type="SMART" id="SM00261">
    <property type="entry name" value="FU"/>
    <property type="match status" value="2"/>
</dbReference>
<sequence length="290" mass="32553">MDRTNKKHFGGGDAAWEAEKLGNYAHSEVRLMEVLEHLCSDVVKGQSQCYRLVEEWEEAIEKWWFNKKPGILHDWLCINETKSCCPVDHFGLQCTPCPGYPDVCTNNGKCNGSGTREGNGKCICSCRYTGANCDKCADNFYEDRSDNYLFCLECDKACKGCTGARRENCIECNNGWEKNKNGCVDINECKLKGTCKNNEHCVNKDGHFECLPCDKSCNRCHGIGPDMCDKCTTGYRLHYGVFEELIQKSSCLLQPKQVYCGTAVAYSHNLESAHFPWCLSGGSGRLGVFR</sequence>
<keyword evidence="3" id="KW-0106">Calcium</keyword>
<feature type="domain" description="Laminin EGF-like" evidence="6">
    <location>
        <begin position="122"/>
        <end position="154"/>
    </location>
</feature>
<dbReference type="RefSeq" id="XP_014253772.1">
    <property type="nucleotide sequence ID" value="XM_014398286.1"/>
</dbReference>
<dbReference type="PROSITE" id="PS01187">
    <property type="entry name" value="EGF_CA"/>
    <property type="match status" value="1"/>
</dbReference>
<dbReference type="InterPro" id="IPR000742">
    <property type="entry name" value="EGF"/>
</dbReference>
<evidence type="ECO:0000259" key="6">
    <source>
        <dbReference type="PROSITE" id="PS01248"/>
    </source>
</evidence>
<dbReference type="InterPro" id="IPR021852">
    <property type="entry name" value="DUF3456"/>
</dbReference>
<dbReference type="GO" id="GO:0048731">
    <property type="term" value="P:system development"/>
    <property type="evidence" value="ECO:0007669"/>
    <property type="project" value="UniProtKB-ARBA"/>
</dbReference>
<evidence type="ECO:0000256" key="4">
    <source>
        <dbReference type="ARBA" id="ARBA00023157"/>
    </source>
</evidence>
<protein>
    <recommendedName>
        <fullName evidence="9">EGF-like domain-containing protein</fullName>
    </recommendedName>
</protein>
<dbReference type="GeneID" id="106669040"/>
<evidence type="ECO:0008006" key="9">
    <source>
        <dbReference type="Google" id="ProtNLM"/>
    </source>
</evidence>
<accession>A0A8I6S5N2</accession>
<evidence type="ECO:0000256" key="2">
    <source>
        <dbReference type="ARBA" id="ARBA00022536"/>
    </source>
</evidence>
<dbReference type="PROSITE" id="PS00022">
    <property type="entry name" value="EGF_1"/>
    <property type="match status" value="1"/>
</dbReference>
<evidence type="ECO:0000256" key="1">
    <source>
        <dbReference type="ARBA" id="ARBA00005897"/>
    </source>
</evidence>
<dbReference type="GO" id="GO:0048513">
    <property type="term" value="P:animal organ development"/>
    <property type="evidence" value="ECO:0007669"/>
    <property type="project" value="UniProtKB-ARBA"/>
</dbReference>
<evidence type="ECO:0000256" key="3">
    <source>
        <dbReference type="ARBA" id="ARBA00022837"/>
    </source>
</evidence>
<dbReference type="KEGG" id="clec:106669040"/>
<dbReference type="Pfam" id="PF11938">
    <property type="entry name" value="DUF3456"/>
    <property type="match status" value="1"/>
</dbReference>
<dbReference type="AlphaFoldDB" id="A0A8I6S5N2"/>
<feature type="domain" description="EGF-like" evidence="5">
    <location>
        <begin position="122"/>
        <end position="133"/>
    </location>
</feature>
<dbReference type="GO" id="GO:0005509">
    <property type="term" value="F:calcium ion binding"/>
    <property type="evidence" value="ECO:0007669"/>
    <property type="project" value="InterPro"/>
</dbReference>
<dbReference type="Proteomes" id="UP000494040">
    <property type="component" value="Unassembled WGS sequence"/>
</dbReference>
<organism evidence="7 8">
    <name type="scientific">Cimex lectularius</name>
    <name type="common">Bed bug</name>
    <name type="synonym">Acanthia lectularia</name>
    <dbReference type="NCBI Taxonomy" id="79782"/>
    <lineage>
        <taxon>Eukaryota</taxon>
        <taxon>Metazoa</taxon>
        <taxon>Ecdysozoa</taxon>
        <taxon>Arthropoda</taxon>
        <taxon>Hexapoda</taxon>
        <taxon>Insecta</taxon>
        <taxon>Pterygota</taxon>
        <taxon>Neoptera</taxon>
        <taxon>Paraneoptera</taxon>
        <taxon>Hemiptera</taxon>
        <taxon>Heteroptera</taxon>
        <taxon>Panheteroptera</taxon>
        <taxon>Cimicomorpha</taxon>
        <taxon>Cimicidae</taxon>
        <taxon>Cimex</taxon>
    </lineage>
</organism>
<evidence type="ECO:0000259" key="5">
    <source>
        <dbReference type="PROSITE" id="PS00022"/>
    </source>
</evidence>
<keyword evidence="4" id="KW-1015">Disulfide bond</keyword>